<dbReference type="EC" id="2.7.13.3" evidence="3"/>
<keyword evidence="5" id="KW-0597">Phosphoprotein</keyword>
<evidence type="ECO:0000256" key="7">
    <source>
        <dbReference type="ARBA" id="ARBA00022741"/>
    </source>
</evidence>
<keyword evidence="8 15" id="KW-0418">Kinase</keyword>
<evidence type="ECO:0000313" key="15">
    <source>
        <dbReference type="EMBL" id="MFC0215167.1"/>
    </source>
</evidence>
<dbReference type="Pfam" id="PF02518">
    <property type="entry name" value="HATPase_c"/>
    <property type="match status" value="1"/>
</dbReference>
<dbReference type="InterPro" id="IPR010559">
    <property type="entry name" value="Sig_transdc_His_kin_internal"/>
</dbReference>
<evidence type="ECO:0000256" key="10">
    <source>
        <dbReference type="ARBA" id="ARBA00023012"/>
    </source>
</evidence>
<accession>A0ABV6DR90</accession>
<name>A0ABV6DR90_9BACL</name>
<evidence type="ECO:0000256" key="6">
    <source>
        <dbReference type="ARBA" id="ARBA00022679"/>
    </source>
</evidence>
<dbReference type="EMBL" id="JBHLWN010000082">
    <property type="protein sequence ID" value="MFC0215167.1"/>
    <property type="molecule type" value="Genomic_DNA"/>
</dbReference>
<keyword evidence="6 15" id="KW-0808">Transferase</keyword>
<evidence type="ECO:0000256" key="12">
    <source>
        <dbReference type="SAM" id="Phobius"/>
    </source>
</evidence>
<dbReference type="InterPro" id="IPR003594">
    <property type="entry name" value="HATPase_dom"/>
</dbReference>
<dbReference type="GO" id="GO:0004673">
    <property type="term" value="F:protein histidine kinase activity"/>
    <property type="evidence" value="ECO:0007669"/>
    <property type="project" value="UniProtKB-EC"/>
</dbReference>
<dbReference type="SMART" id="SM00387">
    <property type="entry name" value="HATPase_c"/>
    <property type="match status" value="1"/>
</dbReference>
<dbReference type="InterPro" id="IPR005467">
    <property type="entry name" value="His_kinase_dom"/>
</dbReference>
<feature type="domain" description="HAMP" evidence="14">
    <location>
        <begin position="328"/>
        <end position="379"/>
    </location>
</feature>
<dbReference type="Pfam" id="PF06580">
    <property type="entry name" value="His_kinase"/>
    <property type="match status" value="1"/>
</dbReference>
<feature type="domain" description="Histidine kinase" evidence="13">
    <location>
        <begin position="486"/>
        <end position="582"/>
    </location>
</feature>
<evidence type="ECO:0000256" key="9">
    <source>
        <dbReference type="ARBA" id="ARBA00022840"/>
    </source>
</evidence>
<dbReference type="Gene3D" id="3.30.565.10">
    <property type="entry name" value="Histidine kinase-like ATPase, C-terminal domain"/>
    <property type="match status" value="1"/>
</dbReference>
<comment type="subcellular location">
    <subcellularLocation>
        <location evidence="2">Cell membrane</location>
        <topology evidence="2">Multi-pass membrane protein</topology>
    </subcellularLocation>
</comment>
<dbReference type="CDD" id="cd06225">
    <property type="entry name" value="HAMP"/>
    <property type="match status" value="1"/>
</dbReference>
<gene>
    <name evidence="15" type="ORF">ACFFK0_22480</name>
</gene>
<keyword evidence="12" id="KW-1133">Transmembrane helix</keyword>
<evidence type="ECO:0000259" key="14">
    <source>
        <dbReference type="PROSITE" id="PS50885"/>
    </source>
</evidence>
<evidence type="ECO:0000256" key="2">
    <source>
        <dbReference type="ARBA" id="ARBA00004651"/>
    </source>
</evidence>
<dbReference type="PROSITE" id="PS50109">
    <property type="entry name" value="HIS_KIN"/>
    <property type="match status" value="1"/>
</dbReference>
<dbReference type="Gene3D" id="6.10.340.10">
    <property type="match status" value="1"/>
</dbReference>
<comment type="caution">
    <text evidence="15">The sequence shown here is derived from an EMBL/GenBank/DDBJ whole genome shotgun (WGS) entry which is preliminary data.</text>
</comment>
<evidence type="ECO:0000256" key="11">
    <source>
        <dbReference type="ARBA" id="ARBA00023136"/>
    </source>
</evidence>
<dbReference type="InterPro" id="IPR050640">
    <property type="entry name" value="Bact_2-comp_sensor_kinase"/>
</dbReference>
<keyword evidence="7" id="KW-0547">Nucleotide-binding</keyword>
<protein>
    <recommendedName>
        <fullName evidence="3">histidine kinase</fullName>
        <ecNumber evidence="3">2.7.13.3</ecNumber>
    </recommendedName>
</protein>
<dbReference type="PROSITE" id="PS50885">
    <property type="entry name" value="HAMP"/>
    <property type="match status" value="1"/>
</dbReference>
<keyword evidence="4" id="KW-1003">Cell membrane</keyword>
<dbReference type="RefSeq" id="WP_377472611.1">
    <property type="nucleotide sequence ID" value="NZ_JBHLWN010000082.1"/>
</dbReference>
<dbReference type="InterPro" id="IPR003660">
    <property type="entry name" value="HAMP_dom"/>
</dbReference>
<dbReference type="PANTHER" id="PTHR34220:SF7">
    <property type="entry name" value="SENSOR HISTIDINE KINASE YPDA"/>
    <property type="match status" value="1"/>
</dbReference>
<dbReference type="SUPFAM" id="SSF55874">
    <property type="entry name" value="ATPase domain of HSP90 chaperone/DNA topoisomerase II/histidine kinase"/>
    <property type="match status" value="1"/>
</dbReference>
<keyword evidence="9" id="KW-0067">ATP-binding</keyword>
<comment type="catalytic activity">
    <reaction evidence="1">
        <text>ATP + protein L-histidine = ADP + protein N-phospho-L-histidine.</text>
        <dbReference type="EC" id="2.7.13.3"/>
    </reaction>
</comment>
<feature type="transmembrane region" description="Helical" evidence="12">
    <location>
        <begin position="310"/>
        <end position="331"/>
    </location>
</feature>
<dbReference type="PANTHER" id="PTHR34220">
    <property type="entry name" value="SENSOR HISTIDINE KINASE YPDA"/>
    <property type="match status" value="1"/>
</dbReference>
<feature type="transmembrane region" description="Helical" evidence="12">
    <location>
        <begin position="21"/>
        <end position="41"/>
    </location>
</feature>
<evidence type="ECO:0000256" key="1">
    <source>
        <dbReference type="ARBA" id="ARBA00000085"/>
    </source>
</evidence>
<evidence type="ECO:0000313" key="16">
    <source>
        <dbReference type="Proteomes" id="UP001589776"/>
    </source>
</evidence>
<keyword evidence="12" id="KW-0812">Transmembrane</keyword>
<evidence type="ECO:0000256" key="8">
    <source>
        <dbReference type="ARBA" id="ARBA00022777"/>
    </source>
</evidence>
<evidence type="ECO:0000256" key="3">
    <source>
        <dbReference type="ARBA" id="ARBA00012438"/>
    </source>
</evidence>
<reference evidence="15 16" key="1">
    <citation type="submission" date="2024-09" db="EMBL/GenBank/DDBJ databases">
        <authorList>
            <person name="Sun Q."/>
            <person name="Mori K."/>
        </authorList>
    </citation>
    <scope>NUCLEOTIDE SEQUENCE [LARGE SCALE GENOMIC DNA]</scope>
    <source>
        <strain evidence="15 16">CCM 7759</strain>
    </source>
</reference>
<keyword evidence="10" id="KW-0902">Two-component regulatory system</keyword>
<evidence type="ECO:0000256" key="5">
    <source>
        <dbReference type="ARBA" id="ARBA00022553"/>
    </source>
</evidence>
<dbReference type="InterPro" id="IPR036890">
    <property type="entry name" value="HATPase_C_sf"/>
</dbReference>
<keyword evidence="11 12" id="KW-0472">Membrane</keyword>
<evidence type="ECO:0000256" key="4">
    <source>
        <dbReference type="ARBA" id="ARBA00022475"/>
    </source>
</evidence>
<evidence type="ECO:0000259" key="13">
    <source>
        <dbReference type="PROSITE" id="PS50109"/>
    </source>
</evidence>
<organism evidence="15 16">
    <name type="scientific">Paenibacillus chartarius</name>
    <dbReference type="NCBI Taxonomy" id="747481"/>
    <lineage>
        <taxon>Bacteria</taxon>
        <taxon>Bacillati</taxon>
        <taxon>Bacillota</taxon>
        <taxon>Bacilli</taxon>
        <taxon>Bacillales</taxon>
        <taxon>Paenibacillaceae</taxon>
        <taxon>Paenibacillus</taxon>
    </lineage>
</organism>
<dbReference type="Proteomes" id="UP001589776">
    <property type="component" value="Unassembled WGS sequence"/>
</dbReference>
<keyword evidence="16" id="KW-1185">Reference proteome</keyword>
<proteinExistence type="predicted"/>
<sequence>MGIWLSERIAKFRFQRLRTRIVAAMIVISLPSLFVLGYISFNIAKETLLETNSQTYEQHLETSSEIADLLLQHMIDLNRSLVINNDIREQLLSSNTNQGLVSGAEEGWAPNKLQRAISQSVTDTRHIRSVCVMNLDFQSFCSGRSDDAGIYDKPGKAELIRQTDWYRKAVEAQGRVVFLGYDVLGDAKNTFSTVKLFRDAESPEGKPMGILIVNVSHSIFDKIFSDSSDYSGFMALEHANGQSRVVYDTGGAATSFPPGQQLNDAVGQLRDKGYLINEYTNQTTQWTFVHYVKLEELFKQSNRIGTATTIIASSMALLAIIISYILSGGITRPLLQIKKMMVEWTKGTRVFTETFANDEVGAIGETFKRMASENKELSERLIHSELKEREAELRALQAQIKPHFLYNTLDSIYWMAVLQKNKDIAQMAVSLSESFKLSLNKGKETITVYKELQHIRHYMTIQNIRYKDRFQYVEEVEESILGHEMMKLLLQPLVENAIYHGLEPKVGEGTIRLTGRKDGAYLVFTVEDNGVGIEDIAKTEEGYGLSNVRERMMLSYGPTSSLRIESEPGAGTKIEIRFNPKQGRRDADADGSRV</sequence>